<comment type="subcellular location">
    <subcellularLocation>
        <location evidence="2">Cytoplasm</location>
    </subcellularLocation>
    <subcellularLocation>
        <location evidence="1">Nucleus</location>
    </subcellularLocation>
</comment>
<gene>
    <name evidence="10" type="ORF">EV356DRAFT_157733</name>
</gene>
<evidence type="ECO:0000256" key="9">
    <source>
        <dbReference type="ARBA" id="ARBA00038126"/>
    </source>
</evidence>
<evidence type="ECO:0000313" key="10">
    <source>
        <dbReference type="EMBL" id="KAF2234325.1"/>
    </source>
</evidence>
<evidence type="ECO:0000256" key="7">
    <source>
        <dbReference type="ARBA" id="ARBA00022691"/>
    </source>
</evidence>
<dbReference type="InterPro" id="IPR019410">
    <property type="entry name" value="Methyltransf_16"/>
</dbReference>
<dbReference type="InterPro" id="IPR029063">
    <property type="entry name" value="SAM-dependent_MTases_sf"/>
</dbReference>
<reference evidence="10" key="1">
    <citation type="journal article" date="2020" name="Stud. Mycol.">
        <title>101 Dothideomycetes genomes: a test case for predicting lifestyles and emergence of pathogens.</title>
        <authorList>
            <person name="Haridas S."/>
            <person name="Albert R."/>
            <person name="Binder M."/>
            <person name="Bloem J."/>
            <person name="Labutti K."/>
            <person name="Salamov A."/>
            <person name="Andreopoulos B."/>
            <person name="Baker S."/>
            <person name="Barry K."/>
            <person name="Bills G."/>
            <person name="Bluhm B."/>
            <person name="Cannon C."/>
            <person name="Castanera R."/>
            <person name="Culley D."/>
            <person name="Daum C."/>
            <person name="Ezra D."/>
            <person name="Gonzalez J."/>
            <person name="Henrissat B."/>
            <person name="Kuo A."/>
            <person name="Liang C."/>
            <person name="Lipzen A."/>
            <person name="Lutzoni F."/>
            <person name="Magnuson J."/>
            <person name="Mondo S."/>
            <person name="Nolan M."/>
            <person name="Ohm R."/>
            <person name="Pangilinan J."/>
            <person name="Park H.-J."/>
            <person name="Ramirez L."/>
            <person name="Alfaro M."/>
            <person name="Sun H."/>
            <person name="Tritt A."/>
            <person name="Yoshinaga Y."/>
            <person name="Zwiers L.-H."/>
            <person name="Turgeon B."/>
            <person name="Goodwin S."/>
            <person name="Spatafora J."/>
            <person name="Crous P."/>
            <person name="Grigoriev I."/>
        </authorList>
    </citation>
    <scope>NUCLEOTIDE SEQUENCE</scope>
    <source>
        <strain evidence="10">Tuck. ex Michener</strain>
    </source>
</reference>
<evidence type="ECO:0000313" key="11">
    <source>
        <dbReference type="Proteomes" id="UP000800092"/>
    </source>
</evidence>
<dbReference type="GO" id="GO:0005737">
    <property type="term" value="C:cytoplasm"/>
    <property type="evidence" value="ECO:0007669"/>
    <property type="project" value="UniProtKB-SubCell"/>
</dbReference>
<keyword evidence="5" id="KW-0489">Methyltransferase</keyword>
<evidence type="ECO:0000256" key="6">
    <source>
        <dbReference type="ARBA" id="ARBA00022679"/>
    </source>
</evidence>
<evidence type="ECO:0000256" key="4">
    <source>
        <dbReference type="ARBA" id="ARBA00022490"/>
    </source>
</evidence>
<keyword evidence="6" id="KW-0808">Transferase</keyword>
<dbReference type="Gene3D" id="3.40.50.150">
    <property type="entry name" value="Vaccinia Virus protein VP39"/>
    <property type="match status" value="1"/>
</dbReference>
<keyword evidence="7" id="KW-0949">S-adenosyl-L-methionine</keyword>
<name>A0A6A6H8E9_VIRVR</name>
<keyword evidence="8" id="KW-0539">Nucleus</keyword>
<evidence type="ECO:0000256" key="2">
    <source>
        <dbReference type="ARBA" id="ARBA00004496"/>
    </source>
</evidence>
<sequence>MAEDDSLSSNAGLNDADIRTNIYEGGCKSWECSIDLAKLLLDRGPRKDIDDLCRVDHVVELGCGTAIPSLILFQYAIESGLSLYFTLADYNAAVLRLVTLPNLLLTWAKTSSSGIRDPLVSSSEGDLEITPGLVTSFKSFLAESGITLSLISGAWSPPLVDLIPTAPSMTLLVLASETIYSPASLSAFTETLVGVLQRVKMGKAMMGAKRMYFGVGGSVDTFKEECARRNAVAYEIDNHGVEGLDGHGVRRCLLEVQMM</sequence>
<comment type="similarity">
    <text evidence="9">Belongs to the methyltransferase superfamily. METTL18 family.</text>
</comment>
<dbReference type="Proteomes" id="UP000800092">
    <property type="component" value="Unassembled WGS sequence"/>
</dbReference>
<evidence type="ECO:0000256" key="5">
    <source>
        <dbReference type="ARBA" id="ARBA00022603"/>
    </source>
</evidence>
<dbReference type="PANTHER" id="PTHR14614:SF39">
    <property type="entry name" value="HISTIDINE PROTEIN METHYLTRANSFERASE 1 HOMOLOG"/>
    <property type="match status" value="1"/>
</dbReference>
<evidence type="ECO:0000256" key="3">
    <source>
        <dbReference type="ARBA" id="ARBA00012533"/>
    </source>
</evidence>
<proteinExistence type="inferred from homology"/>
<dbReference type="EMBL" id="ML991799">
    <property type="protein sequence ID" value="KAF2234325.1"/>
    <property type="molecule type" value="Genomic_DNA"/>
</dbReference>
<dbReference type="GO" id="GO:0018064">
    <property type="term" value="F:protein-L-histidine N-tele-methyltransferase activity"/>
    <property type="evidence" value="ECO:0007669"/>
    <property type="project" value="UniProtKB-EC"/>
</dbReference>
<protein>
    <recommendedName>
        <fullName evidence="3">protein-histidine N-methyltransferase</fullName>
        <ecNumber evidence="3">2.1.1.85</ecNumber>
    </recommendedName>
</protein>
<dbReference type="PANTHER" id="PTHR14614">
    <property type="entry name" value="HEPATOCELLULAR CARCINOMA-ASSOCIATED ANTIGEN"/>
    <property type="match status" value="1"/>
</dbReference>
<evidence type="ECO:0000256" key="1">
    <source>
        <dbReference type="ARBA" id="ARBA00004123"/>
    </source>
</evidence>
<dbReference type="AlphaFoldDB" id="A0A6A6H8E9"/>
<dbReference type="GO" id="GO:0005634">
    <property type="term" value="C:nucleus"/>
    <property type="evidence" value="ECO:0007669"/>
    <property type="project" value="UniProtKB-SubCell"/>
</dbReference>
<accession>A0A6A6H8E9</accession>
<dbReference type="GO" id="GO:0032259">
    <property type="term" value="P:methylation"/>
    <property type="evidence" value="ECO:0007669"/>
    <property type="project" value="UniProtKB-KW"/>
</dbReference>
<keyword evidence="11" id="KW-1185">Reference proteome</keyword>
<dbReference type="EC" id="2.1.1.85" evidence="3"/>
<evidence type="ECO:0000256" key="8">
    <source>
        <dbReference type="ARBA" id="ARBA00023242"/>
    </source>
</evidence>
<dbReference type="OrthoDB" id="1723750at2759"/>
<keyword evidence="4" id="KW-0963">Cytoplasm</keyword>
<organism evidence="10 11">
    <name type="scientific">Viridothelium virens</name>
    <name type="common">Speckled blister lichen</name>
    <name type="synonym">Trypethelium virens</name>
    <dbReference type="NCBI Taxonomy" id="1048519"/>
    <lineage>
        <taxon>Eukaryota</taxon>
        <taxon>Fungi</taxon>
        <taxon>Dikarya</taxon>
        <taxon>Ascomycota</taxon>
        <taxon>Pezizomycotina</taxon>
        <taxon>Dothideomycetes</taxon>
        <taxon>Dothideomycetes incertae sedis</taxon>
        <taxon>Trypetheliales</taxon>
        <taxon>Trypetheliaceae</taxon>
        <taxon>Viridothelium</taxon>
    </lineage>
</organism>